<proteinExistence type="predicted"/>
<sequence length="332" mass="35308">MRVSLIDNPLKIINSILWGNLTQTSLQNATDIYGINSYTAVALPYGENNMVGDPLIISTDDYGLVGNSPALDKADKNYALPKDFYSNERPLYSGYDIGAVEHKEENKQAFIMNKGFYDTVQHGLNNAVAGETVFVIVDVVIPQNLQWPNKQNITLQGLNKNIVLDAGANNLALITNINNVDVNLRNLRISGFNNVIVQENSTSDKNNILFDGLVLQNNKAQTGKTSGTLVYSEKPVNMTVTDSVINGNGGSGNLFYASTSLGRSSLHISDTLISGNSSSGSGSLAGSIDVFLARVTVNGNSAQTGGIFSGSNVSINNSTFLNNNSTSSGGGV</sequence>
<dbReference type="InterPro" id="IPR011050">
    <property type="entry name" value="Pectin_lyase_fold/virulence"/>
</dbReference>
<organism evidence="1 2">
    <name type="scientific">Candidatus Termititenax persephonae</name>
    <dbReference type="NCBI Taxonomy" id="2218525"/>
    <lineage>
        <taxon>Bacteria</taxon>
        <taxon>Bacillati</taxon>
        <taxon>Candidatus Margulisiibacteriota</taxon>
        <taxon>Candidatus Termititenacia</taxon>
        <taxon>Candidatus Termititenacales</taxon>
        <taxon>Candidatus Termititenacaceae</taxon>
        <taxon>Candidatus Termititenax</taxon>
    </lineage>
</organism>
<dbReference type="SUPFAM" id="SSF51126">
    <property type="entry name" value="Pectin lyase-like"/>
    <property type="match status" value="1"/>
</dbReference>
<evidence type="ECO:0000313" key="2">
    <source>
        <dbReference type="Proteomes" id="UP000275925"/>
    </source>
</evidence>
<dbReference type="Proteomes" id="UP000275925">
    <property type="component" value="Unassembled WGS sequence"/>
</dbReference>
<keyword evidence="2" id="KW-1185">Reference proteome</keyword>
<dbReference type="InterPro" id="IPR059226">
    <property type="entry name" value="Choice_anch_Q_dom"/>
</dbReference>
<dbReference type="AlphaFoldDB" id="A0A388TJ07"/>
<comment type="caution">
    <text evidence="1">The sequence shown here is derived from an EMBL/GenBank/DDBJ whole genome shotgun (WGS) entry which is preliminary data.</text>
</comment>
<gene>
    <name evidence="1" type="ORF">NO2_1684</name>
</gene>
<protein>
    <submittedName>
        <fullName evidence="1">Uncharacterized protein</fullName>
    </submittedName>
</protein>
<dbReference type="NCBIfam" id="NF041518">
    <property type="entry name" value="choice_anch_Q"/>
    <property type="match status" value="1"/>
</dbReference>
<name>A0A388TJ07_9BACT</name>
<dbReference type="EMBL" id="BGZO01000169">
    <property type="protein sequence ID" value="GBR77278.1"/>
    <property type="molecule type" value="Genomic_DNA"/>
</dbReference>
<feature type="non-terminal residue" evidence="1">
    <location>
        <position position="332"/>
    </location>
</feature>
<evidence type="ECO:0000313" key="1">
    <source>
        <dbReference type="EMBL" id="GBR77278.1"/>
    </source>
</evidence>
<reference evidence="1 2" key="1">
    <citation type="journal article" date="2019" name="ISME J.">
        <title>Genome analyses of uncultured TG2/ZB3 bacteria in 'Margulisbacteria' specifically attached to ectosymbiotic spirochetes of protists in the termite gut.</title>
        <authorList>
            <person name="Utami Y.D."/>
            <person name="Kuwahara H."/>
            <person name="Igai K."/>
            <person name="Murakami T."/>
            <person name="Sugaya K."/>
            <person name="Morikawa T."/>
            <person name="Nagura Y."/>
            <person name="Yuki M."/>
            <person name="Deevong P."/>
            <person name="Inoue T."/>
            <person name="Kihara K."/>
            <person name="Lo N."/>
            <person name="Yamada A."/>
            <person name="Ohkuma M."/>
            <person name="Hongoh Y."/>
        </authorList>
    </citation>
    <scope>NUCLEOTIDE SEQUENCE [LARGE SCALE GENOMIC DNA]</scope>
    <source>
        <strain evidence="1">NkOx7-02</strain>
    </source>
</reference>
<accession>A0A388TJ07</accession>